<dbReference type="InterPro" id="IPR013830">
    <property type="entry name" value="SGNH_hydro"/>
</dbReference>
<sequence>MDPETAFTYSNLSGRPPGPIVSALAKVSSGVRSVQEQVEPYAHAWQEHNRGAVGEVAAGRPWWAVLGDSMSQGIGASAHDRGWVGRLAPQVGLPSVNLSFNGARIADVLERQLPAMEDLAAQHRSPAALVTLMIGNNDMISRRWRREIPRAMRDLLLRIPRGTVVATQPAAHGAALTVNEAIDEIAATGRIQVAEFRVPHMRSWRGWVAADRFHPNDEGYAAMAEVMAGAVAGPWS</sequence>
<dbReference type="EMBL" id="BAAAPY010000002">
    <property type="protein sequence ID" value="GAA2073271.1"/>
    <property type="molecule type" value="Genomic_DNA"/>
</dbReference>
<dbReference type="PANTHER" id="PTHR30383:SF5">
    <property type="entry name" value="SGNH HYDROLASE-TYPE ESTERASE DOMAIN-CONTAINING PROTEIN"/>
    <property type="match status" value="1"/>
</dbReference>
<gene>
    <name evidence="2" type="ORF">GCM10009821_09430</name>
</gene>
<evidence type="ECO:0000313" key="3">
    <source>
        <dbReference type="Proteomes" id="UP001501480"/>
    </source>
</evidence>
<reference evidence="2 3" key="1">
    <citation type="journal article" date="2019" name="Int. J. Syst. Evol. Microbiol.">
        <title>The Global Catalogue of Microorganisms (GCM) 10K type strain sequencing project: providing services to taxonomists for standard genome sequencing and annotation.</title>
        <authorList>
            <consortium name="The Broad Institute Genomics Platform"/>
            <consortium name="The Broad Institute Genome Sequencing Center for Infectious Disease"/>
            <person name="Wu L."/>
            <person name="Ma J."/>
        </authorList>
    </citation>
    <scope>NUCLEOTIDE SEQUENCE [LARGE SCALE GENOMIC DNA]</scope>
    <source>
        <strain evidence="2 3">JCM 15749</strain>
    </source>
</reference>
<dbReference type="PANTHER" id="PTHR30383">
    <property type="entry name" value="THIOESTERASE 1/PROTEASE 1/LYSOPHOSPHOLIPASE L1"/>
    <property type="match status" value="1"/>
</dbReference>
<feature type="domain" description="SGNH hydrolase-type esterase" evidence="1">
    <location>
        <begin position="65"/>
        <end position="222"/>
    </location>
</feature>
<accession>A0ABN2VWH6</accession>
<dbReference type="InterPro" id="IPR051532">
    <property type="entry name" value="Ester_Hydrolysis_Enzymes"/>
</dbReference>
<dbReference type="Pfam" id="PF13472">
    <property type="entry name" value="Lipase_GDSL_2"/>
    <property type="match status" value="1"/>
</dbReference>
<dbReference type="RefSeq" id="WP_344325109.1">
    <property type="nucleotide sequence ID" value="NZ_BAAAPY010000002.1"/>
</dbReference>
<evidence type="ECO:0000313" key="2">
    <source>
        <dbReference type="EMBL" id="GAA2073271.1"/>
    </source>
</evidence>
<protein>
    <recommendedName>
        <fullName evidence="1">SGNH hydrolase-type esterase domain-containing protein</fullName>
    </recommendedName>
</protein>
<name>A0ABN2VWH6_9ACTN</name>
<organism evidence="2 3">
    <name type="scientific">Aeromicrobium halocynthiae</name>
    <dbReference type="NCBI Taxonomy" id="560557"/>
    <lineage>
        <taxon>Bacteria</taxon>
        <taxon>Bacillati</taxon>
        <taxon>Actinomycetota</taxon>
        <taxon>Actinomycetes</taxon>
        <taxon>Propionibacteriales</taxon>
        <taxon>Nocardioidaceae</taxon>
        <taxon>Aeromicrobium</taxon>
    </lineage>
</organism>
<keyword evidence="3" id="KW-1185">Reference proteome</keyword>
<dbReference type="Gene3D" id="3.40.50.1110">
    <property type="entry name" value="SGNH hydrolase"/>
    <property type="match status" value="1"/>
</dbReference>
<evidence type="ECO:0000259" key="1">
    <source>
        <dbReference type="Pfam" id="PF13472"/>
    </source>
</evidence>
<dbReference type="SUPFAM" id="SSF52266">
    <property type="entry name" value="SGNH hydrolase"/>
    <property type="match status" value="1"/>
</dbReference>
<comment type="caution">
    <text evidence="2">The sequence shown here is derived from an EMBL/GenBank/DDBJ whole genome shotgun (WGS) entry which is preliminary data.</text>
</comment>
<proteinExistence type="predicted"/>
<dbReference type="Proteomes" id="UP001501480">
    <property type="component" value="Unassembled WGS sequence"/>
</dbReference>
<dbReference type="InterPro" id="IPR036514">
    <property type="entry name" value="SGNH_hydro_sf"/>
</dbReference>